<dbReference type="Proteomes" id="UP000269352">
    <property type="component" value="Unassembled WGS sequence"/>
</dbReference>
<dbReference type="CDD" id="cd00093">
    <property type="entry name" value="HTH_XRE"/>
    <property type="match status" value="1"/>
</dbReference>
<proteinExistence type="predicted"/>
<dbReference type="GO" id="GO:0003677">
    <property type="term" value="F:DNA binding"/>
    <property type="evidence" value="ECO:0007669"/>
    <property type="project" value="UniProtKB-KW"/>
</dbReference>
<evidence type="ECO:0000256" key="1">
    <source>
        <dbReference type="ARBA" id="ARBA00023125"/>
    </source>
</evidence>
<dbReference type="PANTHER" id="PTHR46797:SF1">
    <property type="entry name" value="METHYLPHOSPHONATE SYNTHASE"/>
    <property type="match status" value="1"/>
</dbReference>
<dbReference type="SUPFAM" id="SSF51182">
    <property type="entry name" value="RmlC-like cupins"/>
    <property type="match status" value="1"/>
</dbReference>
<evidence type="ECO:0000259" key="2">
    <source>
        <dbReference type="PROSITE" id="PS50943"/>
    </source>
</evidence>
<dbReference type="GO" id="GO:0005829">
    <property type="term" value="C:cytosol"/>
    <property type="evidence" value="ECO:0007669"/>
    <property type="project" value="TreeGrafter"/>
</dbReference>
<sequence>MELGKKIRETREQKGITLRKLAKDIGVSPSFISQVEQSKAQPSVDSLTQIAKTLGVSSSYLLGEDDTGISLLTSATPSIKNRFALEKLNAVQVKRLLPDNINNNIEPALLVLEPGVGSEEITGQNSGEEFLLLLDGQLDIKVNENTYTIPNGQTFYFPANSVYSFKNNTSEAAKVLWIKA</sequence>
<reference evidence="3 4" key="1">
    <citation type="journal article" date="2019" name="ISME J.">
        <title>Genome analyses of uncultured TG2/ZB3 bacteria in 'Margulisbacteria' specifically attached to ectosymbiotic spirochetes of protists in the termite gut.</title>
        <authorList>
            <person name="Utami Y.D."/>
            <person name="Kuwahara H."/>
            <person name="Igai K."/>
            <person name="Murakami T."/>
            <person name="Sugaya K."/>
            <person name="Morikawa T."/>
            <person name="Nagura Y."/>
            <person name="Yuki M."/>
            <person name="Deevong P."/>
            <person name="Inoue T."/>
            <person name="Kihara K."/>
            <person name="Lo N."/>
            <person name="Yamada A."/>
            <person name="Ohkuma M."/>
            <person name="Hongoh Y."/>
        </authorList>
    </citation>
    <scope>NUCLEOTIDE SEQUENCE [LARGE SCALE GENOMIC DNA]</scope>
    <source>
        <strain evidence="3">NkOx7-01</strain>
    </source>
</reference>
<dbReference type="Pfam" id="PF01381">
    <property type="entry name" value="HTH_3"/>
    <property type="match status" value="1"/>
</dbReference>
<dbReference type="Pfam" id="PF07883">
    <property type="entry name" value="Cupin_2"/>
    <property type="match status" value="1"/>
</dbReference>
<dbReference type="Gene3D" id="1.10.260.40">
    <property type="entry name" value="lambda repressor-like DNA-binding domains"/>
    <property type="match status" value="1"/>
</dbReference>
<dbReference type="SUPFAM" id="SSF47413">
    <property type="entry name" value="lambda repressor-like DNA-binding domains"/>
    <property type="match status" value="1"/>
</dbReference>
<comment type="caution">
    <text evidence="3">The sequence shown here is derived from an EMBL/GenBank/DDBJ whole genome shotgun (WGS) entry which is preliminary data.</text>
</comment>
<dbReference type="PROSITE" id="PS50943">
    <property type="entry name" value="HTH_CROC1"/>
    <property type="match status" value="1"/>
</dbReference>
<dbReference type="AlphaFoldDB" id="A0A388T9U2"/>
<dbReference type="InterPro" id="IPR001387">
    <property type="entry name" value="Cro/C1-type_HTH"/>
</dbReference>
<keyword evidence="1" id="KW-0238">DNA-binding</keyword>
<name>A0A388T9U2_TERA1</name>
<dbReference type="InterPro" id="IPR050807">
    <property type="entry name" value="TransReg_Diox_bact_type"/>
</dbReference>
<dbReference type="GO" id="GO:0003700">
    <property type="term" value="F:DNA-binding transcription factor activity"/>
    <property type="evidence" value="ECO:0007669"/>
    <property type="project" value="TreeGrafter"/>
</dbReference>
<dbReference type="CDD" id="cd02209">
    <property type="entry name" value="cupin_XRE_C"/>
    <property type="match status" value="1"/>
</dbReference>
<dbReference type="PANTHER" id="PTHR46797">
    <property type="entry name" value="HTH-TYPE TRANSCRIPTIONAL REGULATOR"/>
    <property type="match status" value="1"/>
</dbReference>
<dbReference type="EMBL" id="BGZN01000009">
    <property type="protein sequence ID" value="GBR73328.1"/>
    <property type="molecule type" value="Genomic_DNA"/>
</dbReference>
<dbReference type="SMART" id="SM00530">
    <property type="entry name" value="HTH_XRE"/>
    <property type="match status" value="1"/>
</dbReference>
<keyword evidence="4" id="KW-1185">Reference proteome</keyword>
<dbReference type="InterPro" id="IPR011051">
    <property type="entry name" value="RmlC_Cupin_sf"/>
</dbReference>
<dbReference type="InterPro" id="IPR014710">
    <property type="entry name" value="RmlC-like_jellyroll"/>
</dbReference>
<feature type="domain" description="HTH cro/C1-type" evidence="2">
    <location>
        <begin position="7"/>
        <end position="61"/>
    </location>
</feature>
<dbReference type="Gene3D" id="2.60.120.10">
    <property type="entry name" value="Jelly Rolls"/>
    <property type="match status" value="1"/>
</dbReference>
<accession>A0A388T9U2</accession>
<dbReference type="InterPro" id="IPR010982">
    <property type="entry name" value="Lambda_DNA-bd_dom_sf"/>
</dbReference>
<protein>
    <submittedName>
        <fullName evidence="3">Transcriptional regulator MerR family</fullName>
    </submittedName>
</protein>
<gene>
    <name evidence="3" type="ORF">NO1_0729</name>
</gene>
<evidence type="ECO:0000313" key="4">
    <source>
        <dbReference type="Proteomes" id="UP000269352"/>
    </source>
</evidence>
<evidence type="ECO:0000313" key="3">
    <source>
        <dbReference type="EMBL" id="GBR73328.1"/>
    </source>
</evidence>
<dbReference type="InterPro" id="IPR013096">
    <property type="entry name" value="Cupin_2"/>
</dbReference>
<organism evidence="3 4">
    <name type="scientific">Termititenax aidoneus</name>
    <dbReference type="NCBI Taxonomy" id="2218524"/>
    <lineage>
        <taxon>Bacteria</taxon>
        <taxon>Bacillati</taxon>
        <taxon>Candidatus Margulisiibacteriota</taxon>
        <taxon>Candidatus Termititenacia</taxon>
        <taxon>Candidatus Termititenacales</taxon>
        <taxon>Candidatus Termititenacaceae</taxon>
        <taxon>Candidatus Termititenax</taxon>
    </lineage>
</organism>